<accession>A0ABT8G760</accession>
<reference evidence="1" key="1">
    <citation type="submission" date="2023-06" db="EMBL/GenBank/DDBJ databases">
        <title>Sysu t00192.</title>
        <authorList>
            <person name="Gao L."/>
            <person name="Fang B.-Z."/>
            <person name="Li W.-J."/>
        </authorList>
    </citation>
    <scope>NUCLEOTIDE SEQUENCE</scope>
    <source>
        <strain evidence="1">SYSU T00192</strain>
    </source>
</reference>
<dbReference type="EMBL" id="JAUHPW010000002">
    <property type="protein sequence ID" value="MDN4474897.1"/>
    <property type="molecule type" value="Genomic_DNA"/>
</dbReference>
<organism evidence="1 2">
    <name type="scientific">Demequina litoralis</name>
    <dbReference type="NCBI Taxonomy" id="3051660"/>
    <lineage>
        <taxon>Bacteria</taxon>
        <taxon>Bacillati</taxon>
        <taxon>Actinomycetota</taxon>
        <taxon>Actinomycetes</taxon>
        <taxon>Micrococcales</taxon>
        <taxon>Demequinaceae</taxon>
        <taxon>Demequina</taxon>
    </lineage>
</organism>
<comment type="caution">
    <text evidence="1">The sequence shown here is derived from an EMBL/GenBank/DDBJ whole genome shotgun (WGS) entry which is preliminary data.</text>
</comment>
<gene>
    <name evidence="1" type="ORF">QQX09_03390</name>
</gene>
<dbReference type="PANTHER" id="PTHR47505">
    <property type="entry name" value="DNA UTILIZATION PROTEIN YHGH"/>
    <property type="match status" value="1"/>
</dbReference>
<name>A0ABT8G760_9MICO</name>
<dbReference type="RefSeq" id="WP_301131319.1">
    <property type="nucleotide sequence ID" value="NZ_JAUHPW010000002.1"/>
</dbReference>
<keyword evidence="2" id="KW-1185">Reference proteome</keyword>
<proteinExistence type="predicted"/>
<dbReference type="Gene3D" id="3.40.50.2020">
    <property type="match status" value="1"/>
</dbReference>
<dbReference type="Proteomes" id="UP001172728">
    <property type="component" value="Unassembled WGS sequence"/>
</dbReference>
<dbReference type="InterPro" id="IPR029057">
    <property type="entry name" value="PRTase-like"/>
</dbReference>
<dbReference type="InterPro" id="IPR051910">
    <property type="entry name" value="ComF/GntX_DNA_util-trans"/>
</dbReference>
<dbReference type="PANTHER" id="PTHR47505:SF1">
    <property type="entry name" value="DNA UTILIZATION PROTEIN YHGH"/>
    <property type="match status" value="1"/>
</dbReference>
<sequence length="248" mass="24867">MEYPGPVARLARLVVPVACPGCGLVDVRWCEGCEAPWWEPPLRCETGAPRLDALDPPLPVWSVAELDGPVHGTIAAWKDAGRRDLGALVAPALRRAAAAVAPALAAARASSPVAVVPCPARAAHTRRRGVDLPLTLARAAAAGLADAGTPAREVAALLPSRGASRGAGDRGRWRAGPARVRVAVGRLGGPVPALLVDDVVTTGATLARAAGALAGSPLVPVGALVLASAPAPGEVLRVRPAGAPSALG</sequence>
<dbReference type="SUPFAM" id="SSF53271">
    <property type="entry name" value="PRTase-like"/>
    <property type="match status" value="1"/>
</dbReference>
<evidence type="ECO:0000313" key="1">
    <source>
        <dbReference type="EMBL" id="MDN4474897.1"/>
    </source>
</evidence>
<evidence type="ECO:0000313" key="2">
    <source>
        <dbReference type="Proteomes" id="UP001172728"/>
    </source>
</evidence>
<protein>
    <submittedName>
        <fullName evidence="1">ComF family protein</fullName>
    </submittedName>
</protein>